<proteinExistence type="predicted"/>
<dbReference type="Proteomes" id="UP000054498">
    <property type="component" value="Unassembled WGS sequence"/>
</dbReference>
<keyword evidence="3" id="KW-1185">Reference proteome</keyword>
<dbReference type="EMBL" id="KK100288">
    <property type="protein sequence ID" value="KIZ07163.1"/>
    <property type="molecule type" value="Genomic_DNA"/>
</dbReference>
<sequence>MEQLKQLVAAQAVRNKHLPKEATHKDKLEQTKLAERAQKEAAKAEREKHKVEKEEERLAKAAAERIDRAYFHPDSKRTQKDERKHRDKEAHEATGDYCEHGVWRCRICHPVTKHK</sequence>
<dbReference type="GeneID" id="25726910"/>
<feature type="region of interest" description="Disordered" evidence="1">
    <location>
        <begin position="63"/>
        <end position="93"/>
    </location>
</feature>
<name>A0A0D2KA77_9CHLO</name>
<dbReference type="KEGG" id="mng:MNEG_0792"/>
<dbReference type="AlphaFoldDB" id="A0A0D2KA77"/>
<evidence type="ECO:0000313" key="2">
    <source>
        <dbReference type="EMBL" id="KIZ07163.1"/>
    </source>
</evidence>
<dbReference type="OrthoDB" id="513434at2759"/>
<reference evidence="2 3" key="1">
    <citation type="journal article" date="2013" name="BMC Genomics">
        <title>Reconstruction of the lipid metabolism for the microalga Monoraphidium neglectum from its genome sequence reveals characteristics suitable for biofuel production.</title>
        <authorList>
            <person name="Bogen C."/>
            <person name="Al-Dilaimi A."/>
            <person name="Albersmeier A."/>
            <person name="Wichmann J."/>
            <person name="Grundmann M."/>
            <person name="Rupp O."/>
            <person name="Lauersen K.J."/>
            <person name="Blifernez-Klassen O."/>
            <person name="Kalinowski J."/>
            <person name="Goesmann A."/>
            <person name="Mussgnug J.H."/>
            <person name="Kruse O."/>
        </authorList>
    </citation>
    <scope>NUCLEOTIDE SEQUENCE [LARGE SCALE GENOMIC DNA]</scope>
    <source>
        <strain evidence="2 3">SAG 48.87</strain>
    </source>
</reference>
<dbReference type="RefSeq" id="XP_013906182.1">
    <property type="nucleotide sequence ID" value="XM_014050728.1"/>
</dbReference>
<evidence type="ECO:0000256" key="1">
    <source>
        <dbReference type="SAM" id="MobiDB-lite"/>
    </source>
</evidence>
<evidence type="ECO:0000313" key="3">
    <source>
        <dbReference type="Proteomes" id="UP000054498"/>
    </source>
</evidence>
<gene>
    <name evidence="2" type="ORF">MNEG_0792</name>
</gene>
<accession>A0A0D2KA77</accession>
<protein>
    <submittedName>
        <fullName evidence="2">Uncharacterized protein</fullName>
    </submittedName>
</protein>
<organism evidence="2 3">
    <name type="scientific">Monoraphidium neglectum</name>
    <dbReference type="NCBI Taxonomy" id="145388"/>
    <lineage>
        <taxon>Eukaryota</taxon>
        <taxon>Viridiplantae</taxon>
        <taxon>Chlorophyta</taxon>
        <taxon>core chlorophytes</taxon>
        <taxon>Chlorophyceae</taxon>
        <taxon>CS clade</taxon>
        <taxon>Sphaeropleales</taxon>
        <taxon>Selenastraceae</taxon>
        <taxon>Monoraphidium</taxon>
    </lineage>
</organism>